<feature type="region of interest" description="Disordered" evidence="1">
    <location>
        <begin position="65"/>
        <end position="120"/>
    </location>
</feature>
<reference evidence="2" key="1">
    <citation type="journal article" date="2021" name="Nat. Commun.">
        <title>Genetic determinants of endophytism in the Arabidopsis root mycobiome.</title>
        <authorList>
            <person name="Mesny F."/>
            <person name="Miyauchi S."/>
            <person name="Thiergart T."/>
            <person name="Pickel B."/>
            <person name="Atanasova L."/>
            <person name="Karlsson M."/>
            <person name="Huettel B."/>
            <person name="Barry K.W."/>
            <person name="Haridas S."/>
            <person name="Chen C."/>
            <person name="Bauer D."/>
            <person name="Andreopoulos W."/>
            <person name="Pangilinan J."/>
            <person name="LaButti K."/>
            <person name="Riley R."/>
            <person name="Lipzen A."/>
            <person name="Clum A."/>
            <person name="Drula E."/>
            <person name="Henrissat B."/>
            <person name="Kohler A."/>
            <person name="Grigoriev I.V."/>
            <person name="Martin F.M."/>
            <person name="Hacquard S."/>
        </authorList>
    </citation>
    <scope>NUCLEOTIDE SEQUENCE</scope>
    <source>
        <strain evidence="2">MPI-SDFR-AT-0120</strain>
    </source>
</reference>
<evidence type="ECO:0000313" key="2">
    <source>
        <dbReference type="EMBL" id="KAH7070290.1"/>
    </source>
</evidence>
<evidence type="ECO:0000313" key="3">
    <source>
        <dbReference type="Proteomes" id="UP000813461"/>
    </source>
</evidence>
<keyword evidence="3" id="KW-1185">Reference proteome</keyword>
<feature type="region of interest" description="Disordered" evidence="1">
    <location>
        <begin position="137"/>
        <end position="194"/>
    </location>
</feature>
<protein>
    <submittedName>
        <fullName evidence="2">Uncharacterized protein</fullName>
    </submittedName>
</protein>
<accession>A0A8K0QVB0</accession>
<dbReference type="AlphaFoldDB" id="A0A8K0QVB0"/>
<gene>
    <name evidence="2" type="ORF">FB567DRAFT_217659</name>
</gene>
<feature type="region of interest" description="Disordered" evidence="1">
    <location>
        <begin position="1"/>
        <end position="31"/>
    </location>
</feature>
<feature type="compositionally biased region" description="Basic and acidic residues" evidence="1">
    <location>
        <begin position="16"/>
        <end position="31"/>
    </location>
</feature>
<evidence type="ECO:0000256" key="1">
    <source>
        <dbReference type="SAM" id="MobiDB-lite"/>
    </source>
</evidence>
<name>A0A8K0QVB0_9PLEO</name>
<organism evidence="2 3">
    <name type="scientific">Paraphoma chrysanthemicola</name>
    <dbReference type="NCBI Taxonomy" id="798071"/>
    <lineage>
        <taxon>Eukaryota</taxon>
        <taxon>Fungi</taxon>
        <taxon>Dikarya</taxon>
        <taxon>Ascomycota</taxon>
        <taxon>Pezizomycotina</taxon>
        <taxon>Dothideomycetes</taxon>
        <taxon>Pleosporomycetidae</taxon>
        <taxon>Pleosporales</taxon>
        <taxon>Pleosporineae</taxon>
        <taxon>Phaeosphaeriaceae</taxon>
        <taxon>Paraphoma</taxon>
    </lineage>
</organism>
<dbReference type="Proteomes" id="UP000813461">
    <property type="component" value="Unassembled WGS sequence"/>
</dbReference>
<proteinExistence type="predicted"/>
<feature type="compositionally biased region" description="Basic residues" evidence="1">
    <location>
        <begin position="65"/>
        <end position="77"/>
    </location>
</feature>
<dbReference type="OrthoDB" id="5362630at2759"/>
<dbReference type="EMBL" id="JAGMVJ010000027">
    <property type="protein sequence ID" value="KAH7070290.1"/>
    <property type="molecule type" value="Genomic_DNA"/>
</dbReference>
<sequence>MPTIDKPSKASSLPTKRPDAEDPVHNDLPELESRQAMRLGRYLRPNIPAKVTQLGPVTFDRVLRRKQRGGCRPRKKSNPIGAFSTDHPRRSPPSLGPSSPKRRKIDENESNLIPPDSQQDSITNLLTTCQPVAKQSITRAAHHQMNDRTPSQSPGTLGALNHRPVRSTAMIPKPSSFRCSATQGEPGRSKPHAIADSSRPYLSIIQYNARKRSVLPSHIGDLSHYHSPNAVHSDGTCMSAKQNRWVDFQNKGIKWSSLPITATIRHGHEDSGYQVQLRRFIPRSGERLHVGWDGARLQEHTVPPFAIANMREARIEILRHIDQIVHKDLAHYQDIEATRTMMVYNEVSRCGPDSITSLRASTICVTDLTDRNYAKPRQILSDWLRVRAAEKLLYQPLHIQGGERLGTQVGDTSSIYFGMVLPTPVLVMQFETILNTEILEPLSRGLRDKEVRVFTIHEIPIWNELRIVIAVFILAAPWSHLAEVIYRASNLLRSNRTAVENTVGGRSTSATELCRYMDKEVHLKTLCLVWTLKYSTEARSR</sequence>
<comment type="caution">
    <text evidence="2">The sequence shown here is derived from an EMBL/GenBank/DDBJ whole genome shotgun (WGS) entry which is preliminary data.</text>
</comment>